<proteinExistence type="predicted"/>
<reference evidence="1 2" key="1">
    <citation type="submission" date="2018-11" db="EMBL/GenBank/DDBJ databases">
        <title>Genome squencing of methanotrophic bacteria isolated from alkaline groundwater in Korea.</title>
        <authorList>
            <person name="Nguyen L.N."/>
        </authorList>
    </citation>
    <scope>NUCLEOTIDE SEQUENCE [LARGE SCALE GENOMIC DNA]</scope>
    <source>
        <strain evidence="1 2">GW6</strain>
    </source>
</reference>
<organism evidence="1 2">
    <name type="scientific">Methylocystis rosea</name>
    <dbReference type="NCBI Taxonomy" id="173366"/>
    <lineage>
        <taxon>Bacteria</taxon>
        <taxon>Pseudomonadati</taxon>
        <taxon>Pseudomonadota</taxon>
        <taxon>Alphaproteobacteria</taxon>
        <taxon>Hyphomicrobiales</taxon>
        <taxon>Methylocystaceae</taxon>
        <taxon>Methylocystis</taxon>
    </lineage>
</organism>
<evidence type="ECO:0000313" key="2">
    <source>
        <dbReference type="Proteomes" id="UP000273982"/>
    </source>
</evidence>
<gene>
    <name evidence="1" type="ORF">EHO51_12385</name>
</gene>
<dbReference type="RefSeq" id="WP_124739156.1">
    <property type="nucleotide sequence ID" value="NZ_CP034086.1"/>
</dbReference>
<sequence length="138" mass="14250">MDEWVAHIAASVGIAPAVARLAVGHVFGFLQKRHPNGPADELIEKIPGAEAAIRDAAAAPRRGLLGGVLGGVGGLVGGAKGDVLALTARLTSLGLSPDQLQKLAREIFGGAEQVIGREKLRSMTDSIPGLSQFLWPKS</sequence>
<dbReference type="KEGG" id="mros:EHO51_12385"/>
<name>A0A3G8M8D9_9HYPH</name>
<dbReference type="AlphaFoldDB" id="A0A3G8M8D9"/>
<protein>
    <submittedName>
        <fullName evidence="1">DUF2267 domain-containing protein</fullName>
    </submittedName>
</protein>
<accession>A0A3G8M8D9</accession>
<dbReference type="EMBL" id="CP034086">
    <property type="protein sequence ID" value="AZG77462.1"/>
    <property type="molecule type" value="Genomic_DNA"/>
</dbReference>
<dbReference type="Proteomes" id="UP000273982">
    <property type="component" value="Chromosome"/>
</dbReference>
<evidence type="ECO:0000313" key="1">
    <source>
        <dbReference type="EMBL" id="AZG77462.1"/>
    </source>
</evidence>